<proteinExistence type="predicted"/>
<sequence>MSATERQSPSGIQVIDRMSQLLDAIARYTGPVSLKVLAAETGLHSSTVFRILGALASHGFVERDEGGGGGYRLGRRLLQLGARVRSGVDIRQAALPAMAWLRDEVGESVNLTIREGDEVIYVERAVPNRMMRVEQIIGSRAPLHVTAVGKMMLGFEGAEAIHEYARRTGLRAFTANTLVDAQRLIEVSAAALAQGYAYDDEEAEQGVGCIGTLVRDATGAVVAGLSISAPIERRRDAWAALLLEASARISAHLGYRS</sequence>
<dbReference type="FunFam" id="1.10.10.10:FF:000056">
    <property type="entry name" value="IclR family transcriptional regulator"/>
    <property type="match status" value="1"/>
</dbReference>
<dbReference type="Gene3D" id="1.10.10.10">
    <property type="entry name" value="Winged helix-like DNA-binding domain superfamily/Winged helix DNA-binding domain"/>
    <property type="match status" value="1"/>
</dbReference>
<feature type="domain" description="HTH iclR-type" evidence="4">
    <location>
        <begin position="12"/>
        <end position="75"/>
    </location>
</feature>
<dbReference type="Proteomes" id="UP000243807">
    <property type="component" value="Chromosome"/>
</dbReference>
<reference evidence="6 7" key="1">
    <citation type="submission" date="2017-01" db="EMBL/GenBank/DDBJ databases">
        <title>Draft sequence of Acidihalobacter ferrooxidans strain DSM 14175 (strain V8).</title>
        <authorList>
            <person name="Khaleque H.N."/>
            <person name="Ramsay J.P."/>
            <person name="Murphy R.J.T."/>
            <person name="Kaksonen A.H."/>
            <person name="Boxall N.J."/>
            <person name="Watkin E.L.J."/>
        </authorList>
    </citation>
    <scope>NUCLEOTIDE SEQUENCE [LARGE SCALE GENOMIC DNA]</scope>
    <source>
        <strain evidence="6 7">V8</strain>
    </source>
</reference>
<dbReference type="PANTHER" id="PTHR30136">
    <property type="entry name" value="HELIX-TURN-HELIX TRANSCRIPTIONAL REGULATOR, ICLR FAMILY"/>
    <property type="match status" value="1"/>
</dbReference>
<dbReference type="InterPro" id="IPR029016">
    <property type="entry name" value="GAF-like_dom_sf"/>
</dbReference>
<evidence type="ECO:0000256" key="1">
    <source>
        <dbReference type="ARBA" id="ARBA00023015"/>
    </source>
</evidence>
<protein>
    <submittedName>
        <fullName evidence="6">IclR family transcriptional regulator</fullName>
    </submittedName>
</protein>
<evidence type="ECO:0000259" key="4">
    <source>
        <dbReference type="PROSITE" id="PS51077"/>
    </source>
</evidence>
<dbReference type="InterPro" id="IPR050707">
    <property type="entry name" value="HTH_MetabolicPath_Reg"/>
</dbReference>
<dbReference type="AlphaFoldDB" id="A0A1P8UGD5"/>
<evidence type="ECO:0000256" key="3">
    <source>
        <dbReference type="ARBA" id="ARBA00023163"/>
    </source>
</evidence>
<dbReference type="Gene3D" id="3.30.450.40">
    <property type="match status" value="1"/>
</dbReference>
<dbReference type="PANTHER" id="PTHR30136:SF35">
    <property type="entry name" value="HTH-TYPE TRANSCRIPTIONAL REGULATOR RV1719"/>
    <property type="match status" value="1"/>
</dbReference>
<dbReference type="GO" id="GO:0045892">
    <property type="term" value="P:negative regulation of DNA-templated transcription"/>
    <property type="evidence" value="ECO:0007669"/>
    <property type="project" value="TreeGrafter"/>
</dbReference>
<keyword evidence="7" id="KW-1185">Reference proteome</keyword>
<dbReference type="SMART" id="SM00346">
    <property type="entry name" value="HTH_ICLR"/>
    <property type="match status" value="1"/>
</dbReference>
<dbReference type="InterPro" id="IPR036388">
    <property type="entry name" value="WH-like_DNA-bd_sf"/>
</dbReference>
<keyword evidence="2" id="KW-0238">DNA-binding</keyword>
<name>A0A1P8UGD5_9GAMM</name>
<dbReference type="RefSeq" id="WP_076836555.1">
    <property type="nucleotide sequence ID" value="NZ_CP019434.1"/>
</dbReference>
<dbReference type="InterPro" id="IPR014757">
    <property type="entry name" value="Tscrpt_reg_IclR_C"/>
</dbReference>
<evidence type="ECO:0000313" key="6">
    <source>
        <dbReference type="EMBL" id="APZ42907.1"/>
    </source>
</evidence>
<gene>
    <name evidence="6" type="ORF">BW247_07225</name>
</gene>
<dbReference type="PROSITE" id="PS51078">
    <property type="entry name" value="ICLR_ED"/>
    <property type="match status" value="1"/>
</dbReference>
<dbReference type="KEGG" id="afy:BW247_07225"/>
<dbReference type="OrthoDB" id="9807558at2"/>
<dbReference type="InterPro" id="IPR036390">
    <property type="entry name" value="WH_DNA-bd_sf"/>
</dbReference>
<dbReference type="SUPFAM" id="SSF55781">
    <property type="entry name" value="GAF domain-like"/>
    <property type="match status" value="1"/>
</dbReference>
<dbReference type="GO" id="GO:0003677">
    <property type="term" value="F:DNA binding"/>
    <property type="evidence" value="ECO:0007669"/>
    <property type="project" value="UniProtKB-KW"/>
</dbReference>
<dbReference type="SUPFAM" id="SSF46785">
    <property type="entry name" value="Winged helix' DNA-binding domain"/>
    <property type="match status" value="1"/>
</dbReference>
<dbReference type="STRING" id="1765967.BW247_07225"/>
<evidence type="ECO:0000259" key="5">
    <source>
        <dbReference type="PROSITE" id="PS51078"/>
    </source>
</evidence>
<dbReference type="Pfam" id="PF01614">
    <property type="entry name" value="IclR_C"/>
    <property type="match status" value="1"/>
</dbReference>
<keyword evidence="1" id="KW-0805">Transcription regulation</keyword>
<evidence type="ECO:0000313" key="7">
    <source>
        <dbReference type="Proteomes" id="UP000243807"/>
    </source>
</evidence>
<keyword evidence="3" id="KW-0804">Transcription</keyword>
<accession>A0A1P8UGD5</accession>
<dbReference type="Pfam" id="PF09339">
    <property type="entry name" value="HTH_IclR"/>
    <property type="match status" value="1"/>
</dbReference>
<dbReference type="PROSITE" id="PS51077">
    <property type="entry name" value="HTH_ICLR"/>
    <property type="match status" value="1"/>
</dbReference>
<dbReference type="GO" id="GO:0003700">
    <property type="term" value="F:DNA-binding transcription factor activity"/>
    <property type="evidence" value="ECO:0007669"/>
    <property type="project" value="TreeGrafter"/>
</dbReference>
<dbReference type="InterPro" id="IPR005471">
    <property type="entry name" value="Tscrpt_reg_IclR_N"/>
</dbReference>
<feature type="domain" description="IclR-ED" evidence="5">
    <location>
        <begin position="76"/>
        <end position="255"/>
    </location>
</feature>
<evidence type="ECO:0000256" key="2">
    <source>
        <dbReference type="ARBA" id="ARBA00023125"/>
    </source>
</evidence>
<dbReference type="EMBL" id="CP019434">
    <property type="protein sequence ID" value="APZ42907.1"/>
    <property type="molecule type" value="Genomic_DNA"/>
</dbReference>
<organism evidence="6 7">
    <name type="scientific">Acidihalobacter ferrooxydans</name>
    <dbReference type="NCBI Taxonomy" id="1765967"/>
    <lineage>
        <taxon>Bacteria</taxon>
        <taxon>Pseudomonadati</taxon>
        <taxon>Pseudomonadota</taxon>
        <taxon>Gammaproteobacteria</taxon>
        <taxon>Chromatiales</taxon>
        <taxon>Ectothiorhodospiraceae</taxon>
        <taxon>Acidihalobacter</taxon>
    </lineage>
</organism>